<sequence>MGITKKELEEIRKELKIYKPEHQEYNSKEIVYELAPIIHERLKAGAKLSALHEIVKAKLPENAKLSEATFKKYWHDAQKDLKLGSSKARLPIEDRKSLATITKEALANAASRRKETKPSVMAFEPNELWPDDPE</sequence>
<reference evidence="2 3" key="1">
    <citation type="submission" date="2024-10" db="EMBL/GenBank/DDBJ databases">
        <authorList>
            <person name="Yang X.-N."/>
        </authorList>
    </citation>
    <scope>NUCLEOTIDE SEQUENCE [LARGE SCALE GENOMIC DNA]</scope>
    <source>
        <strain evidence="2 3">CAU 1059</strain>
    </source>
</reference>
<organism evidence="2 3">
    <name type="scientific">Roseovarius aquimarinus</name>
    <dbReference type="NCBI Taxonomy" id="1229156"/>
    <lineage>
        <taxon>Bacteria</taxon>
        <taxon>Pseudomonadati</taxon>
        <taxon>Pseudomonadota</taxon>
        <taxon>Alphaproteobacteria</taxon>
        <taxon>Rhodobacterales</taxon>
        <taxon>Roseobacteraceae</taxon>
        <taxon>Roseovarius</taxon>
    </lineage>
</organism>
<dbReference type="EMBL" id="JBIHMM010000008">
    <property type="protein sequence ID" value="MFH0255456.1"/>
    <property type="molecule type" value="Genomic_DNA"/>
</dbReference>
<evidence type="ECO:0000313" key="3">
    <source>
        <dbReference type="Proteomes" id="UP001607157"/>
    </source>
</evidence>
<proteinExistence type="predicted"/>
<keyword evidence="3" id="KW-1185">Reference proteome</keyword>
<dbReference type="Proteomes" id="UP001607157">
    <property type="component" value="Unassembled WGS sequence"/>
</dbReference>
<accession>A0ABW7ICL7</accession>
<comment type="caution">
    <text evidence="2">The sequence shown here is derived from an EMBL/GenBank/DDBJ whole genome shotgun (WGS) entry which is preliminary data.</text>
</comment>
<name>A0ABW7ICL7_9RHOB</name>
<gene>
    <name evidence="2" type="ORF">ACGRVM_16235</name>
</gene>
<evidence type="ECO:0000313" key="2">
    <source>
        <dbReference type="EMBL" id="MFH0255456.1"/>
    </source>
</evidence>
<evidence type="ECO:0000256" key="1">
    <source>
        <dbReference type="SAM" id="MobiDB-lite"/>
    </source>
</evidence>
<protein>
    <submittedName>
        <fullName evidence="2">Uncharacterized protein</fullName>
    </submittedName>
</protein>
<feature type="region of interest" description="Disordered" evidence="1">
    <location>
        <begin position="107"/>
        <end position="134"/>
    </location>
</feature>
<dbReference type="RefSeq" id="WP_377173252.1">
    <property type="nucleotide sequence ID" value="NZ_JBHTJC010000008.1"/>
</dbReference>